<evidence type="ECO:0000313" key="2">
    <source>
        <dbReference type="Proteomes" id="UP000187609"/>
    </source>
</evidence>
<protein>
    <submittedName>
        <fullName evidence="1">Uncharacterized protein</fullName>
    </submittedName>
</protein>
<dbReference type="AlphaFoldDB" id="A0A314L766"/>
<keyword evidence="2" id="KW-1185">Reference proteome</keyword>
<comment type="caution">
    <text evidence="1">The sequence shown here is derived from an EMBL/GenBank/DDBJ whole genome shotgun (WGS) entry which is preliminary data.</text>
</comment>
<evidence type="ECO:0000313" key="1">
    <source>
        <dbReference type="EMBL" id="OIT37403.1"/>
    </source>
</evidence>
<dbReference type="Proteomes" id="UP000187609">
    <property type="component" value="Unassembled WGS sequence"/>
</dbReference>
<sequence length="384" mass="43825">MENDMKIVLVGGERRMETPIGTFETPNGTLEGLPSQYDNWSTIIIIFIENLDEICVYAFDSEKCDVYHVFSYTQDKCLFRKLEYTTLGLNIYFVGGLDSHRDLDKEPHFEMLDTKGHSRGWVSLPNASFVSDHIIPSNHTKIIDYSKNIMYVKLVHWSYINCTSDLYGYKVHDHNWHTFQICMSEEDITSSSSSSQSAGPSPLTARTANLLKASWFNGCVIVDNYLYRFQMFRYPNEELRAILIIRDLEHELDVHNNSVELDYVDNEHSEDDPPIEGSWEVDISNVVHNDVLDDNYVVGHLVYQGKRNSCSRFSLVILYASKATNHVCTCTFELEVKSDKAAAVGESSTGSFIAKPIACKSRSMNVGTAMFSYKGLCKFLPFHW</sequence>
<gene>
    <name evidence="1" type="ORF">A4A49_06190</name>
</gene>
<reference evidence="1" key="1">
    <citation type="submission" date="2016-11" db="EMBL/GenBank/DDBJ databases">
        <title>The genome of Nicotiana attenuata.</title>
        <authorList>
            <person name="Xu S."/>
            <person name="Brockmoeller T."/>
            <person name="Gaquerel E."/>
            <person name="Navarro A."/>
            <person name="Kuhl H."/>
            <person name="Gase K."/>
            <person name="Ling Z."/>
            <person name="Zhou W."/>
            <person name="Kreitzer C."/>
            <person name="Stanke M."/>
            <person name="Tang H."/>
            <person name="Lyons E."/>
            <person name="Pandey P."/>
            <person name="Pandey S.P."/>
            <person name="Timmermann B."/>
            <person name="Baldwin I.T."/>
        </authorList>
    </citation>
    <scope>NUCLEOTIDE SEQUENCE [LARGE SCALE GENOMIC DNA]</scope>
    <source>
        <strain evidence="1">UT</strain>
    </source>
</reference>
<organism evidence="1 2">
    <name type="scientific">Nicotiana attenuata</name>
    <name type="common">Coyote tobacco</name>
    <dbReference type="NCBI Taxonomy" id="49451"/>
    <lineage>
        <taxon>Eukaryota</taxon>
        <taxon>Viridiplantae</taxon>
        <taxon>Streptophyta</taxon>
        <taxon>Embryophyta</taxon>
        <taxon>Tracheophyta</taxon>
        <taxon>Spermatophyta</taxon>
        <taxon>Magnoliopsida</taxon>
        <taxon>eudicotyledons</taxon>
        <taxon>Gunneridae</taxon>
        <taxon>Pentapetalae</taxon>
        <taxon>asterids</taxon>
        <taxon>lamiids</taxon>
        <taxon>Solanales</taxon>
        <taxon>Solanaceae</taxon>
        <taxon>Nicotianoideae</taxon>
        <taxon>Nicotianeae</taxon>
        <taxon>Nicotiana</taxon>
    </lineage>
</organism>
<proteinExistence type="predicted"/>
<name>A0A314L766_NICAT</name>
<accession>A0A314L766</accession>
<dbReference type="Gramene" id="OIT37403">
    <property type="protein sequence ID" value="OIT37403"/>
    <property type="gene ID" value="A4A49_06190"/>
</dbReference>
<dbReference type="EMBL" id="MJEQ01000314">
    <property type="protein sequence ID" value="OIT37403.1"/>
    <property type="molecule type" value="Genomic_DNA"/>
</dbReference>